<dbReference type="Proteomes" id="UP001204144">
    <property type="component" value="Unassembled WGS sequence"/>
</dbReference>
<keyword evidence="5" id="KW-1185">Reference proteome</keyword>
<dbReference type="RefSeq" id="WP_255036300.1">
    <property type="nucleotide sequence ID" value="NZ_RJUF01000011.1"/>
</dbReference>
<protein>
    <submittedName>
        <fullName evidence="4">DUF255 domain-containing protein</fullName>
    </submittedName>
</protein>
<gene>
    <name evidence="4" type="ORF">EGI31_06145</name>
</gene>
<proteinExistence type="predicted"/>
<reference evidence="4 5" key="1">
    <citation type="submission" date="2018-11" db="EMBL/GenBank/DDBJ databases">
        <title>Novel bacteria species description.</title>
        <authorList>
            <person name="Han J.-H."/>
        </authorList>
    </citation>
    <scope>NUCLEOTIDE SEQUENCE [LARGE SCALE GENOMIC DNA]</scope>
    <source>
        <strain evidence="4 5">KCTC23259</strain>
    </source>
</reference>
<evidence type="ECO:0000256" key="1">
    <source>
        <dbReference type="ARBA" id="ARBA00022729"/>
    </source>
</evidence>
<dbReference type="PRINTS" id="PR00421">
    <property type="entry name" value="THIOREDOXIN"/>
</dbReference>
<dbReference type="InterPro" id="IPR013766">
    <property type="entry name" value="Thioredoxin_domain"/>
</dbReference>
<dbReference type="PROSITE" id="PS51352">
    <property type="entry name" value="THIOREDOXIN_2"/>
    <property type="match status" value="1"/>
</dbReference>
<evidence type="ECO:0000256" key="2">
    <source>
        <dbReference type="ARBA" id="ARBA00023284"/>
    </source>
</evidence>
<evidence type="ECO:0000259" key="3">
    <source>
        <dbReference type="PROSITE" id="PS51352"/>
    </source>
</evidence>
<keyword evidence="1" id="KW-0732">Signal</keyword>
<dbReference type="InterPro" id="IPR036249">
    <property type="entry name" value="Thioredoxin-like_sf"/>
</dbReference>
<accession>A0AAE3H070</accession>
<dbReference type="EMBL" id="RJUF01000011">
    <property type="protein sequence ID" value="MCP9762529.1"/>
    <property type="molecule type" value="Genomic_DNA"/>
</dbReference>
<comment type="caution">
    <text evidence="4">The sequence shown here is derived from an EMBL/GenBank/DDBJ whole genome shotgun (WGS) entry which is preliminary data.</text>
</comment>
<evidence type="ECO:0000313" key="5">
    <source>
        <dbReference type="Proteomes" id="UP001204144"/>
    </source>
</evidence>
<dbReference type="PROSITE" id="PS00194">
    <property type="entry name" value="THIOREDOXIN_1"/>
    <property type="match status" value="1"/>
</dbReference>
<dbReference type="Pfam" id="PF13899">
    <property type="entry name" value="Thioredoxin_7"/>
    <property type="match status" value="1"/>
</dbReference>
<dbReference type="Gene3D" id="3.40.30.10">
    <property type="entry name" value="Glutaredoxin"/>
    <property type="match status" value="1"/>
</dbReference>
<dbReference type="PANTHER" id="PTHR15337:SF11">
    <property type="entry name" value="THIOREDOXIN DOMAIN-CONTAINING PROTEIN"/>
    <property type="match status" value="1"/>
</dbReference>
<organism evidence="4 5">
    <name type="scientific">Lacihabitans soyangensis</name>
    <dbReference type="NCBI Taxonomy" id="869394"/>
    <lineage>
        <taxon>Bacteria</taxon>
        <taxon>Pseudomonadati</taxon>
        <taxon>Bacteroidota</taxon>
        <taxon>Cytophagia</taxon>
        <taxon>Cytophagales</taxon>
        <taxon>Leadbetterellaceae</taxon>
        <taxon>Lacihabitans</taxon>
    </lineage>
</organism>
<dbReference type="AlphaFoldDB" id="A0AAE3H070"/>
<sequence length="150" mass="17008">MKNILIAILFLGIIAFLYFRNNPKVDFKEDTVDGIHFQKGNWQQALDLAKKENKFVFLDIYATWCGPCKQLKKYTFADKSAGKFFNKNFVNMALDGEQEEGATLAQKFGIEAYPTLMFVTPEGELITKSPGFRTAPDLINLGKEILANKQ</sequence>
<dbReference type="InterPro" id="IPR017937">
    <property type="entry name" value="Thioredoxin_CS"/>
</dbReference>
<name>A0AAE3H070_9BACT</name>
<keyword evidence="2" id="KW-0676">Redox-active center</keyword>
<feature type="domain" description="Thioredoxin" evidence="3">
    <location>
        <begin position="18"/>
        <end position="147"/>
    </location>
</feature>
<dbReference type="SUPFAM" id="SSF52833">
    <property type="entry name" value="Thioredoxin-like"/>
    <property type="match status" value="1"/>
</dbReference>
<evidence type="ECO:0000313" key="4">
    <source>
        <dbReference type="EMBL" id="MCP9762529.1"/>
    </source>
</evidence>
<dbReference type="InterPro" id="IPR051099">
    <property type="entry name" value="AGR/TXD"/>
</dbReference>
<dbReference type="PANTHER" id="PTHR15337">
    <property type="entry name" value="ANTERIOR GRADIENT PROTEIN-RELATED"/>
    <property type="match status" value="1"/>
</dbReference>